<protein>
    <submittedName>
        <fullName evidence="1">Uncharacterized protein</fullName>
    </submittedName>
</protein>
<dbReference type="Proteomes" id="UP000269396">
    <property type="component" value="Unassembled WGS sequence"/>
</dbReference>
<reference evidence="1 2" key="1">
    <citation type="submission" date="2018-11" db="EMBL/GenBank/DDBJ databases">
        <authorList>
            <consortium name="Pathogen Informatics"/>
        </authorList>
    </citation>
    <scope>NUCLEOTIDE SEQUENCE [LARGE SCALE GENOMIC DNA]</scope>
    <source>
        <strain>Denwood</strain>
        <strain evidence="2">Zambia</strain>
    </source>
</reference>
<dbReference type="AlphaFoldDB" id="A0A3P8D9V1"/>
<proteinExistence type="predicted"/>
<dbReference type="EMBL" id="UZAL01028360">
    <property type="protein sequence ID" value="VDP40641.1"/>
    <property type="molecule type" value="Genomic_DNA"/>
</dbReference>
<accession>A0A3P8D9V1</accession>
<name>A0A3P8D9V1_9TREM</name>
<evidence type="ECO:0000313" key="2">
    <source>
        <dbReference type="Proteomes" id="UP000269396"/>
    </source>
</evidence>
<evidence type="ECO:0000313" key="1">
    <source>
        <dbReference type="EMBL" id="VDP40641.1"/>
    </source>
</evidence>
<gene>
    <name evidence="1" type="ORF">SMTD_LOCUS7630</name>
</gene>
<sequence>MFKDEVTEANVIIELNIRIRSNSGLSSRTSSTHREI</sequence>
<organism evidence="1 2">
    <name type="scientific">Schistosoma mattheei</name>
    <dbReference type="NCBI Taxonomy" id="31246"/>
    <lineage>
        <taxon>Eukaryota</taxon>
        <taxon>Metazoa</taxon>
        <taxon>Spiralia</taxon>
        <taxon>Lophotrochozoa</taxon>
        <taxon>Platyhelminthes</taxon>
        <taxon>Trematoda</taxon>
        <taxon>Digenea</taxon>
        <taxon>Strigeidida</taxon>
        <taxon>Schistosomatoidea</taxon>
        <taxon>Schistosomatidae</taxon>
        <taxon>Schistosoma</taxon>
    </lineage>
</organism>
<keyword evidence="2" id="KW-1185">Reference proteome</keyword>